<protein>
    <submittedName>
        <fullName evidence="1">Uncharacterized protein</fullName>
    </submittedName>
</protein>
<accession>A0A1M6CB29</accession>
<gene>
    <name evidence="1" type="ORF">SAMN05444417_1099</name>
</gene>
<dbReference type="OrthoDB" id="7877343at2"/>
<dbReference type="RefSeq" id="WP_073326808.1">
    <property type="nucleotide sequence ID" value="NZ_FQYO01000002.1"/>
</dbReference>
<evidence type="ECO:0000313" key="1">
    <source>
        <dbReference type="EMBL" id="SHI58093.1"/>
    </source>
</evidence>
<dbReference type="Proteomes" id="UP000184292">
    <property type="component" value="Unassembled WGS sequence"/>
</dbReference>
<dbReference type="AlphaFoldDB" id="A0A1M6CB29"/>
<organism evidence="1 2">
    <name type="scientific">Wenxinia saemankumensis</name>
    <dbReference type="NCBI Taxonomy" id="1447782"/>
    <lineage>
        <taxon>Bacteria</taxon>
        <taxon>Pseudomonadati</taxon>
        <taxon>Pseudomonadota</taxon>
        <taxon>Alphaproteobacteria</taxon>
        <taxon>Rhodobacterales</taxon>
        <taxon>Roseobacteraceae</taxon>
        <taxon>Wenxinia</taxon>
    </lineage>
</organism>
<proteinExistence type="predicted"/>
<sequence length="221" mass="22192">MPLPRPFLAPLLAAGLALVGCGGGGAPPLSLSLLPRAGEESVRMFGGWAGPALVALGPSGYCTERMASRPAEGYAAFVGCGRLTGATLGAGSDAFVSLQAGGRGSAAVAGNEAALATLLATPEGGAMLSSDGNPVVTDSIEESPGLVIVRFHGRRSPDGRESAEWRAFLDLSGRLTTVSVRGFVRGGLEVEAGRGVLMATVTRLRQANTVSGGLVAEQFAG</sequence>
<reference evidence="1 2" key="1">
    <citation type="submission" date="2016-11" db="EMBL/GenBank/DDBJ databases">
        <authorList>
            <person name="Jaros S."/>
            <person name="Januszkiewicz K."/>
            <person name="Wedrychowicz H."/>
        </authorList>
    </citation>
    <scope>NUCLEOTIDE SEQUENCE [LARGE SCALE GENOMIC DNA]</scope>
    <source>
        <strain evidence="1 2">DSM 100565</strain>
    </source>
</reference>
<evidence type="ECO:0000313" key="2">
    <source>
        <dbReference type="Proteomes" id="UP000184292"/>
    </source>
</evidence>
<keyword evidence="2" id="KW-1185">Reference proteome</keyword>
<dbReference type="STRING" id="1447782.SAMN05444417_1099"/>
<name>A0A1M6CB29_9RHOB</name>
<dbReference type="PROSITE" id="PS51257">
    <property type="entry name" value="PROKAR_LIPOPROTEIN"/>
    <property type="match status" value="1"/>
</dbReference>
<dbReference type="EMBL" id="FQYO01000002">
    <property type="protein sequence ID" value="SHI58093.1"/>
    <property type="molecule type" value="Genomic_DNA"/>
</dbReference>